<dbReference type="Proteomes" id="UP001492380">
    <property type="component" value="Unassembled WGS sequence"/>
</dbReference>
<organism evidence="2 3">
    <name type="scientific">Phyllosticta capitalensis</name>
    <dbReference type="NCBI Taxonomy" id="121624"/>
    <lineage>
        <taxon>Eukaryota</taxon>
        <taxon>Fungi</taxon>
        <taxon>Dikarya</taxon>
        <taxon>Ascomycota</taxon>
        <taxon>Pezizomycotina</taxon>
        <taxon>Dothideomycetes</taxon>
        <taxon>Dothideomycetes incertae sedis</taxon>
        <taxon>Botryosphaeriales</taxon>
        <taxon>Phyllostictaceae</taxon>
        <taxon>Phyllosticta</taxon>
    </lineage>
</organism>
<accession>A0ABR1Z491</accession>
<protein>
    <recommendedName>
        <fullName evidence="4">Impact N-terminal domain-containing protein</fullName>
    </recommendedName>
</protein>
<keyword evidence="3" id="KW-1185">Reference proteome</keyword>
<feature type="region of interest" description="Disordered" evidence="1">
    <location>
        <begin position="71"/>
        <end position="99"/>
    </location>
</feature>
<evidence type="ECO:0000256" key="1">
    <source>
        <dbReference type="SAM" id="MobiDB-lite"/>
    </source>
</evidence>
<sequence>MSSAGDLPALLRFLTQEAKIPLSTAMSKVQELQKVHLSSAAEISKSKIGTVQDVFQDEKLAKQVLSAAKRVNKKRTSGDISTESLANKKKRAEHPPDNPAAVEASLELPEPITDEDQLQNTVLITNRAPLLLAFAVHLLKYTKPEQPPSSRLSLAQAVVSANSKTKAVSIGLDKGKTAEQEGWGEGHPTAKVMDREIHVMKRWGYEWQSKDDDEKPGSEKKAQMADQEVTERTELQAPPQGDERPPLWGVDLEALRTKAGPSRQGTSNPSGLPVHNAESARAYLLKSFNSASGDDKKATTKQSAASKQAEKEHNLALLLGALDLLIRSWSKTLNSQDLDKRAWSWYTAVRPEVSGGAAGWGEKNQIKLSALLDLRKPG</sequence>
<evidence type="ECO:0000313" key="2">
    <source>
        <dbReference type="EMBL" id="KAK8246880.1"/>
    </source>
</evidence>
<evidence type="ECO:0000313" key="3">
    <source>
        <dbReference type="Proteomes" id="UP001492380"/>
    </source>
</evidence>
<feature type="region of interest" description="Disordered" evidence="1">
    <location>
        <begin position="208"/>
        <end position="247"/>
    </location>
</feature>
<gene>
    <name evidence="2" type="ORF">HDK90DRAFT_472991</name>
</gene>
<name>A0ABR1Z491_9PEZI</name>
<feature type="compositionally biased region" description="Basic and acidic residues" evidence="1">
    <location>
        <begin position="208"/>
        <end position="234"/>
    </location>
</feature>
<dbReference type="EMBL" id="JBBWRZ010000001">
    <property type="protein sequence ID" value="KAK8246880.1"/>
    <property type="molecule type" value="Genomic_DNA"/>
</dbReference>
<evidence type="ECO:0008006" key="4">
    <source>
        <dbReference type="Google" id="ProtNLM"/>
    </source>
</evidence>
<reference evidence="2 3" key="1">
    <citation type="submission" date="2024-04" db="EMBL/GenBank/DDBJ databases">
        <title>Phyllosticta paracitricarpa is synonymous to the EU quarantine fungus P. citricarpa based on phylogenomic analyses.</title>
        <authorList>
            <consortium name="Lawrence Berkeley National Laboratory"/>
            <person name="Van Ingen-Buijs V.A."/>
            <person name="Van Westerhoven A.C."/>
            <person name="Haridas S."/>
            <person name="Skiadas P."/>
            <person name="Martin F."/>
            <person name="Groenewald J.Z."/>
            <person name="Crous P.W."/>
            <person name="Seidl M.F."/>
        </authorList>
    </citation>
    <scope>NUCLEOTIDE SEQUENCE [LARGE SCALE GENOMIC DNA]</scope>
    <source>
        <strain evidence="2 3">CBS 123374</strain>
    </source>
</reference>
<proteinExistence type="predicted"/>
<comment type="caution">
    <text evidence="2">The sequence shown here is derived from an EMBL/GenBank/DDBJ whole genome shotgun (WGS) entry which is preliminary data.</text>
</comment>